<keyword evidence="5 7" id="KW-1133">Transmembrane helix</keyword>
<evidence type="ECO:0000256" key="7">
    <source>
        <dbReference type="SAM" id="Phobius"/>
    </source>
</evidence>
<evidence type="ECO:0000256" key="5">
    <source>
        <dbReference type="ARBA" id="ARBA00022989"/>
    </source>
</evidence>
<evidence type="ECO:0008006" key="10">
    <source>
        <dbReference type="Google" id="ProtNLM"/>
    </source>
</evidence>
<dbReference type="PANTHER" id="PTHR33452">
    <property type="entry name" value="OXIDOREDUCTASE CATD-RELATED"/>
    <property type="match status" value="1"/>
</dbReference>
<keyword evidence="4 7" id="KW-0812">Transmembrane</keyword>
<proteinExistence type="inferred from homology"/>
<geneLocation type="plasmid" evidence="8 9">
    <name>pDAETH-2</name>
</geneLocation>
<name>A0ABM8AJK1_9DEIO</name>
<feature type="transmembrane region" description="Helical" evidence="7">
    <location>
        <begin position="85"/>
        <end position="105"/>
    </location>
</feature>
<dbReference type="InterPro" id="IPR051907">
    <property type="entry name" value="DoxX-like_oxidoreductase"/>
</dbReference>
<evidence type="ECO:0000313" key="8">
    <source>
        <dbReference type="EMBL" id="BDP44005.1"/>
    </source>
</evidence>
<accession>A0ABM8AJK1</accession>
<gene>
    <name evidence="8" type="ORF">DAETH_39740</name>
</gene>
<sequence length="141" mass="14362">MTTLPRTSAPNLALGLTVLRVLIGVIFVAHGLQKFFVFGLPGTTGAFTQMGAPLPTLTAPLISALELVGGAALILGLFTRFAGALLAVDMLAAMLLVHGKVGFFAPNGVEFVLSLFAASVALALTGPGAFSLDARRGPKTA</sequence>
<dbReference type="EMBL" id="AP026562">
    <property type="protein sequence ID" value="BDP44005.1"/>
    <property type="molecule type" value="Genomic_DNA"/>
</dbReference>
<evidence type="ECO:0000256" key="2">
    <source>
        <dbReference type="ARBA" id="ARBA00006679"/>
    </source>
</evidence>
<feature type="transmembrane region" description="Helical" evidence="7">
    <location>
        <begin position="12"/>
        <end position="32"/>
    </location>
</feature>
<evidence type="ECO:0000313" key="9">
    <source>
        <dbReference type="Proteomes" id="UP001064971"/>
    </source>
</evidence>
<evidence type="ECO:0000256" key="1">
    <source>
        <dbReference type="ARBA" id="ARBA00004651"/>
    </source>
</evidence>
<evidence type="ECO:0000256" key="3">
    <source>
        <dbReference type="ARBA" id="ARBA00022475"/>
    </source>
</evidence>
<dbReference type="PANTHER" id="PTHR33452:SF1">
    <property type="entry name" value="INNER MEMBRANE PROTEIN YPHA-RELATED"/>
    <property type="match status" value="1"/>
</dbReference>
<comment type="similarity">
    <text evidence="2">Belongs to the DoxX family.</text>
</comment>
<keyword evidence="8" id="KW-0614">Plasmid</keyword>
<comment type="subcellular location">
    <subcellularLocation>
        <location evidence="1">Cell membrane</location>
        <topology evidence="1">Multi-pass membrane protein</topology>
    </subcellularLocation>
</comment>
<keyword evidence="3" id="KW-1003">Cell membrane</keyword>
<evidence type="ECO:0000256" key="6">
    <source>
        <dbReference type="ARBA" id="ARBA00023136"/>
    </source>
</evidence>
<dbReference type="Pfam" id="PF07681">
    <property type="entry name" value="DoxX"/>
    <property type="match status" value="1"/>
</dbReference>
<feature type="transmembrane region" description="Helical" evidence="7">
    <location>
        <begin position="111"/>
        <end position="132"/>
    </location>
</feature>
<keyword evidence="9" id="KW-1185">Reference proteome</keyword>
<dbReference type="RefSeq" id="WP_264778370.1">
    <property type="nucleotide sequence ID" value="NZ_AP026562.1"/>
</dbReference>
<evidence type="ECO:0000256" key="4">
    <source>
        <dbReference type="ARBA" id="ARBA00022692"/>
    </source>
</evidence>
<dbReference type="Proteomes" id="UP001064971">
    <property type="component" value="Plasmid pDAETH-2"/>
</dbReference>
<reference evidence="8" key="1">
    <citation type="submission" date="2022-07" db="EMBL/GenBank/DDBJ databases">
        <title>Complete Genome Sequence of the Radioresistant Bacterium Deinococcus aetherius ST0316, Isolated from the Air Dust collected in Lower Stratosphere above Japan.</title>
        <authorList>
            <person name="Satoh K."/>
            <person name="Hagiwara K."/>
            <person name="Katsumata K."/>
            <person name="Kubo A."/>
            <person name="Yokobori S."/>
            <person name="Yamagishi A."/>
            <person name="Oono Y."/>
            <person name="Narumi I."/>
        </authorList>
    </citation>
    <scope>NUCLEOTIDE SEQUENCE</scope>
    <source>
        <strain evidence="8">ST0316</strain>
        <plasmid evidence="8">pDAETH-2</plasmid>
    </source>
</reference>
<protein>
    <recommendedName>
        <fullName evidence="10">DoxX family protein</fullName>
    </recommendedName>
</protein>
<feature type="transmembrane region" description="Helical" evidence="7">
    <location>
        <begin position="57"/>
        <end position="78"/>
    </location>
</feature>
<dbReference type="InterPro" id="IPR032808">
    <property type="entry name" value="DoxX"/>
</dbReference>
<organism evidence="8 9">
    <name type="scientific">Deinococcus aetherius</name>
    <dbReference type="NCBI Taxonomy" id="200252"/>
    <lineage>
        <taxon>Bacteria</taxon>
        <taxon>Thermotogati</taxon>
        <taxon>Deinococcota</taxon>
        <taxon>Deinococci</taxon>
        <taxon>Deinococcales</taxon>
        <taxon>Deinococcaceae</taxon>
        <taxon>Deinococcus</taxon>
    </lineage>
</organism>
<keyword evidence="6 7" id="KW-0472">Membrane</keyword>